<dbReference type="Proteomes" id="UP001476247">
    <property type="component" value="Unassembled WGS sequence"/>
</dbReference>
<name>A0ABP9YG98_9FUNG</name>
<evidence type="ECO:0000313" key="2">
    <source>
        <dbReference type="Proteomes" id="UP001476247"/>
    </source>
</evidence>
<dbReference type="InterPro" id="IPR032675">
    <property type="entry name" value="LRR_dom_sf"/>
</dbReference>
<gene>
    <name evidence="1" type="ORF">HPULCUR_011505</name>
</gene>
<sequence>MQVSQRWFHYSTIVFYGNLVLNGNHIKRLEQCLVINELMGDAGITKYGYLVRQLKIQDDDPRSLANPHTILGTILPFLPNVTTIDLSCSVDCIPYLYNLTHLQCLDSIKNIEIIKVFNKDAITNTAGNRKMKDYYLSACYTFRATLTNLELLEPFRSFNMHNVRGATYLNVLSSFPKLRNLIVYYNMENRQNAHMIYPSVLSICPNLVDFTLACRTMQSEGTVIHPSKCFNKNIFAKYPSSKATNLKYLSLTLPSLDWYQMGYIFSNVRTCRLEKMVLNFDHWDTYKYWMPRCVLYDVKLFARHLSLAKKLEIYIVPSPLKLYTEPSRLCSNEIKVAINYLKIYRFFDLLRAFRGNRGYSHFEFTATIIVKREIDKFKGISLIRSRIFNRAIELEQTVDWKSFCKRSDNILAAKYRSGAYIRNHLKKVTILVWLENFVDILEFVLRKCLFTNHVIFQVSNPYDIEKPTYLEIKFPRTLRPHEDPHRFPIIRMDYTLCHPIILNVLSTRLPRMTKLNFTNVTKQNIGQHALQLRGIQYLKHLIFEFKSIGQVPDHSLYFELHLVAEDDNKQTIFHKYTIEYFDETCEVQHFDELYSDRNLSIVASYTYIDAVSILLDGKLAKTICFPPIIPRKTITEKFMDRILHNV</sequence>
<comment type="caution">
    <text evidence="1">The sequence shown here is derived from an EMBL/GenBank/DDBJ whole genome shotgun (WGS) entry which is preliminary data.</text>
</comment>
<protein>
    <submittedName>
        <fullName evidence="1">Uncharacterized protein</fullName>
    </submittedName>
</protein>
<reference evidence="1 2" key="1">
    <citation type="submission" date="2024-04" db="EMBL/GenBank/DDBJ databases">
        <title>genome sequences of Mucor flavus KT1a and Helicostylum pulchrum KT1b strains isolation_sourced from the surface of a dry-aged beef.</title>
        <authorList>
            <person name="Toyotome T."/>
            <person name="Hosono M."/>
            <person name="Torimaru M."/>
            <person name="Fukuda K."/>
            <person name="Mikami N."/>
        </authorList>
    </citation>
    <scope>NUCLEOTIDE SEQUENCE [LARGE SCALE GENOMIC DNA]</scope>
    <source>
        <strain evidence="1 2">KT1b</strain>
    </source>
</reference>
<evidence type="ECO:0000313" key="1">
    <source>
        <dbReference type="EMBL" id="GAA5805978.1"/>
    </source>
</evidence>
<proteinExistence type="predicted"/>
<dbReference type="Gene3D" id="3.80.10.10">
    <property type="entry name" value="Ribonuclease Inhibitor"/>
    <property type="match status" value="1"/>
</dbReference>
<keyword evidence="2" id="KW-1185">Reference proteome</keyword>
<dbReference type="SUPFAM" id="SSF52047">
    <property type="entry name" value="RNI-like"/>
    <property type="match status" value="1"/>
</dbReference>
<accession>A0ABP9YG98</accession>
<dbReference type="EMBL" id="BAABUJ010000054">
    <property type="protein sequence ID" value="GAA5805978.1"/>
    <property type="molecule type" value="Genomic_DNA"/>
</dbReference>
<organism evidence="1 2">
    <name type="scientific">Helicostylum pulchrum</name>
    <dbReference type="NCBI Taxonomy" id="562976"/>
    <lineage>
        <taxon>Eukaryota</taxon>
        <taxon>Fungi</taxon>
        <taxon>Fungi incertae sedis</taxon>
        <taxon>Mucoromycota</taxon>
        <taxon>Mucoromycotina</taxon>
        <taxon>Mucoromycetes</taxon>
        <taxon>Mucorales</taxon>
        <taxon>Mucorineae</taxon>
        <taxon>Mucoraceae</taxon>
        <taxon>Helicostylum</taxon>
    </lineage>
</organism>